<dbReference type="Gene3D" id="3.40.1580.20">
    <property type="entry name" value="Syd protein"/>
    <property type="match status" value="1"/>
</dbReference>
<keyword evidence="3 4" id="KW-0472">Membrane</keyword>
<dbReference type="EMBL" id="JAKILJ010000031">
    <property type="protein sequence ID" value="MCL1106290.1"/>
    <property type="molecule type" value="Genomic_DNA"/>
</dbReference>
<comment type="similarity">
    <text evidence="4">Belongs to the Syd family.</text>
</comment>
<evidence type="ECO:0000256" key="3">
    <source>
        <dbReference type="ARBA" id="ARBA00023136"/>
    </source>
</evidence>
<evidence type="ECO:0000256" key="2">
    <source>
        <dbReference type="ARBA" id="ARBA00022519"/>
    </source>
</evidence>
<sequence length="217" mass="24932">MSCSSALENFINSYLKSYQDTLSEFPRYYPLGEDSICIQGAFKPGCDDTVFWQPVKRDDVADFNNVEHALNIQLHQDIHAFYGEYFSAPLQFTAPFGDGELLQVWNQDDFEILQQNVIGHLIMKKKLKQPATWFIGVLGEGDEMLTVNNDDGSVWIEIPGEKQRTKLAESLTDFLQIISPMIKPPQKPVEESAPIVEHPGIWQRMKMMWNMLRGKHH</sequence>
<dbReference type="NCBIfam" id="NF003439">
    <property type="entry name" value="PRK04968.1"/>
    <property type="match status" value="1"/>
</dbReference>
<protein>
    <recommendedName>
        <fullName evidence="4">Protein Syd</fullName>
    </recommendedName>
</protein>
<dbReference type="InterPro" id="IPR009948">
    <property type="entry name" value="Syd"/>
</dbReference>
<dbReference type="RefSeq" id="WP_188925671.1">
    <property type="nucleotide sequence ID" value="NZ_BMQI01000029.1"/>
</dbReference>
<comment type="caution">
    <text evidence="5">The sequence shown here is derived from an EMBL/GenBank/DDBJ whole genome shotgun (WGS) entry which is preliminary data.</text>
</comment>
<comment type="function">
    <text evidence="4">Interacts with the SecY protein in vivo. May bind preferentially to an uncomplexed state of SecY, thus functioning either as a chelating agent for excess SecY in the cell or as a regulatory factor that negatively controls the translocase function.</text>
</comment>
<dbReference type="CDD" id="cd16323">
    <property type="entry name" value="Syd"/>
    <property type="match status" value="1"/>
</dbReference>
<evidence type="ECO:0000256" key="1">
    <source>
        <dbReference type="ARBA" id="ARBA00022475"/>
    </source>
</evidence>
<organism evidence="5 6">
    <name type="scientific">Shewanella algicola</name>
    <dbReference type="NCBI Taxonomy" id="640633"/>
    <lineage>
        <taxon>Bacteria</taxon>
        <taxon>Pseudomonadati</taxon>
        <taxon>Pseudomonadota</taxon>
        <taxon>Gammaproteobacteria</taxon>
        <taxon>Alteromonadales</taxon>
        <taxon>Shewanellaceae</taxon>
        <taxon>Shewanella</taxon>
    </lineage>
</organism>
<gene>
    <name evidence="4 5" type="primary">syd</name>
    <name evidence="5" type="ORF">L2749_13660</name>
</gene>
<name>A0A9X1Z5Y2_9GAMM</name>
<keyword evidence="1 4" id="KW-1003">Cell membrane</keyword>
<reference evidence="5" key="1">
    <citation type="submission" date="2022-01" db="EMBL/GenBank/DDBJ databases">
        <title>Whole genome-based taxonomy of the Shewanellaceae.</title>
        <authorList>
            <person name="Martin-Rodriguez A.J."/>
        </authorList>
    </citation>
    <scope>NUCLEOTIDE SEQUENCE</scope>
    <source>
        <strain evidence="5">DSM 23803</strain>
    </source>
</reference>
<dbReference type="HAMAP" id="MF_01104">
    <property type="entry name" value="Syd"/>
    <property type="match status" value="1"/>
</dbReference>
<keyword evidence="6" id="KW-1185">Reference proteome</keyword>
<evidence type="ECO:0000256" key="4">
    <source>
        <dbReference type="HAMAP-Rule" id="MF_01104"/>
    </source>
</evidence>
<evidence type="ECO:0000313" key="5">
    <source>
        <dbReference type="EMBL" id="MCL1106290.1"/>
    </source>
</evidence>
<dbReference type="GO" id="GO:0009898">
    <property type="term" value="C:cytoplasmic side of plasma membrane"/>
    <property type="evidence" value="ECO:0007669"/>
    <property type="project" value="InterPro"/>
</dbReference>
<dbReference type="Proteomes" id="UP001139408">
    <property type="component" value="Unassembled WGS sequence"/>
</dbReference>
<keyword evidence="2 4" id="KW-0997">Cell inner membrane</keyword>
<dbReference type="InterPro" id="IPR038228">
    <property type="entry name" value="Syd_sf"/>
</dbReference>
<proteinExistence type="inferred from homology"/>
<accession>A0A9X1Z5Y2</accession>
<dbReference type="AlphaFoldDB" id="A0A9X1Z5Y2"/>
<dbReference type="Pfam" id="PF07348">
    <property type="entry name" value="Syd"/>
    <property type="match status" value="1"/>
</dbReference>
<evidence type="ECO:0000313" key="6">
    <source>
        <dbReference type="Proteomes" id="UP001139408"/>
    </source>
</evidence>
<comment type="subcellular location">
    <subcellularLocation>
        <location evidence="4">Cell inner membrane</location>
        <topology evidence="4">Peripheral membrane protein</topology>
        <orientation evidence="4">Cytoplasmic side</orientation>
    </subcellularLocation>
    <text evidence="4">Loosely associated with the cytoplasmic side of the inner membrane, probably via SecY.</text>
</comment>